<reference evidence="2 3" key="1">
    <citation type="journal article" date="2023" name="Microbiol. Resour. Announc.">
        <title>Complete Genome Sequence of Imperialibacter roseus strain P4T.</title>
        <authorList>
            <person name="Tizabi D.R."/>
            <person name="Bachvaroff T."/>
            <person name="Hill R.T."/>
        </authorList>
    </citation>
    <scope>NUCLEOTIDE SEQUENCE [LARGE SCALE GENOMIC DNA]</scope>
    <source>
        <strain evidence="2 3">P4T</strain>
    </source>
</reference>
<evidence type="ECO:0000313" key="3">
    <source>
        <dbReference type="Proteomes" id="UP001302349"/>
    </source>
</evidence>
<organism evidence="2 3">
    <name type="scientific">Imperialibacter roseus</name>
    <dbReference type="NCBI Taxonomy" id="1324217"/>
    <lineage>
        <taxon>Bacteria</taxon>
        <taxon>Pseudomonadati</taxon>
        <taxon>Bacteroidota</taxon>
        <taxon>Cytophagia</taxon>
        <taxon>Cytophagales</taxon>
        <taxon>Flammeovirgaceae</taxon>
        <taxon>Imperialibacter</taxon>
    </lineage>
</organism>
<gene>
    <name evidence="2" type="ORF">RT717_25395</name>
</gene>
<accession>A0ABZ0IPM5</accession>
<protein>
    <submittedName>
        <fullName evidence="2">Uncharacterized protein</fullName>
    </submittedName>
</protein>
<keyword evidence="1" id="KW-0732">Signal</keyword>
<sequence length="555" mass="62897">MKNLQSHLLLLIAATLLFSCSQPSVNNPVLTSADSLALKQAAINGQLVNEGLERCRKFVTDWLAHADSTTGLIPRNLYESTDIWNAWDAAADNYPFMVLTAALTDDSLFRGRMLDMLHAETQLTSRIDRLPDTYSFSKKGFDKPEPDLNSIMFGSSEYIKDGLLPLTEWLGASPWSERMVGILDDMWKYAPVETPYGNIVSNNVEVNGEMLQVLSRVYWMTGDQKYLEWAIRLGDYYLLDEHHPTRNFESLRLRDHGCEIVSGLCELYATVNAADPAKKKVYQPHMHEMLDRILEVGRNDDGLFYNSINPQTGEVLSAGTADNFGYNLNGFYTVYQIDSTDTYREATLKALNALSGNYRNFDWETGSADGYADAIEGALNLYNRESVSSVPGWMDSEMQVMWSMQDSSHRANTEQWRSSGVIEGWHGDGNFARTTIMYCLWKTQGMTVAPWRADIQPGVVRIGEDLLISVSVEADWEGVVKFDVTRHQANMHMPWDWPRINQFPEWFTANESMQYTWANLQNADEKTFSGKQLSDGVNVSLKKGVNQFRLQLTSN</sequence>
<evidence type="ECO:0000256" key="1">
    <source>
        <dbReference type="SAM" id="SignalP"/>
    </source>
</evidence>
<proteinExistence type="predicted"/>
<evidence type="ECO:0000313" key="2">
    <source>
        <dbReference type="EMBL" id="WOK06414.1"/>
    </source>
</evidence>
<dbReference type="InterPro" id="IPR008928">
    <property type="entry name" value="6-hairpin_glycosidase_sf"/>
</dbReference>
<name>A0ABZ0IPM5_9BACT</name>
<keyword evidence="3" id="KW-1185">Reference proteome</keyword>
<dbReference type="SUPFAM" id="SSF48208">
    <property type="entry name" value="Six-hairpin glycosidases"/>
    <property type="match status" value="1"/>
</dbReference>
<dbReference type="RefSeq" id="WP_317489138.1">
    <property type="nucleotide sequence ID" value="NZ_CP136051.1"/>
</dbReference>
<feature type="chain" id="PRO_5046448846" evidence="1">
    <location>
        <begin position="27"/>
        <end position="555"/>
    </location>
</feature>
<dbReference type="EMBL" id="CP136051">
    <property type="protein sequence ID" value="WOK06414.1"/>
    <property type="molecule type" value="Genomic_DNA"/>
</dbReference>
<dbReference type="PROSITE" id="PS51257">
    <property type="entry name" value="PROKAR_LIPOPROTEIN"/>
    <property type="match status" value="1"/>
</dbReference>
<dbReference type="Proteomes" id="UP001302349">
    <property type="component" value="Chromosome"/>
</dbReference>
<feature type="signal peptide" evidence="1">
    <location>
        <begin position="1"/>
        <end position="26"/>
    </location>
</feature>